<protein>
    <recommendedName>
        <fullName evidence="1">FRG domain-containing protein</fullName>
    </recommendedName>
</protein>
<dbReference type="EMBL" id="DQ139261">
    <property type="protein sequence ID" value="ABA55863.1"/>
    <property type="molecule type" value="Genomic_DNA"/>
</dbReference>
<dbReference type="AlphaFoldDB" id="Q2FA08"/>
<feature type="domain" description="FRG" evidence="1">
    <location>
        <begin position="2"/>
        <end position="102"/>
    </location>
</feature>
<organism evidence="2">
    <name type="scientific">Vibrio sp. DAT722</name>
    <dbReference type="NCBI Taxonomy" id="344879"/>
    <lineage>
        <taxon>Bacteria</taxon>
        <taxon>Pseudomonadati</taxon>
        <taxon>Pseudomonadota</taxon>
        <taxon>Gammaproteobacteria</taxon>
        <taxon>Vibrionales</taxon>
        <taxon>Vibrionaceae</taxon>
        <taxon>Vibrio</taxon>
    </lineage>
</organism>
<evidence type="ECO:0000259" key="1">
    <source>
        <dbReference type="SMART" id="SM00901"/>
    </source>
</evidence>
<dbReference type="SMART" id="SM00901">
    <property type="entry name" value="FRG"/>
    <property type="match status" value="1"/>
</dbReference>
<reference evidence="2" key="1">
    <citation type="journal article" date="2006" name="BMC Evol. Biol.">
        <title>Recovery and evolutionary analysis of complete integron gene cassette arrays from Vibrio.</title>
        <authorList>
            <person name="Boucher Y."/>
            <person name="Nesbo C.L."/>
            <person name="Joss M.J."/>
            <person name="Robinson A."/>
            <person name="Mabbutt B.C."/>
            <person name="Gillings M.R."/>
            <person name="Doolittle W.F."/>
            <person name="Stokes H.W."/>
        </authorList>
    </citation>
    <scope>NUCLEOTIDE SEQUENCE</scope>
    <source>
        <strain evidence="2">DAT722</strain>
    </source>
</reference>
<proteinExistence type="predicted"/>
<name>Q2FA08_9VIBR</name>
<dbReference type="InterPro" id="IPR014966">
    <property type="entry name" value="FRG-dom"/>
</dbReference>
<evidence type="ECO:0000313" key="2">
    <source>
        <dbReference type="EMBL" id="ABA55863.1"/>
    </source>
</evidence>
<accession>Q2FA08</accession>
<sequence>MFRGHANQEWELLPTLARINPLNISTSYDLGWRGVEQSILDKFMKHAIRFMEKDPKNTLEIMIHAQHHGVPTRLLDWSTNPLKALYFAVENSAHDDVDGVVYTYSPTSWHTTSNASDMTSWNRLVAFHPNLVNDRVAAQEGCFTLFPFAIPQEDDSRYLSTEAFQPQNVQVSMHSVLIPKQAKPALRKQLEKLGVSDASMFPDLDGIAKNIRRDFGFI</sequence>
<dbReference type="Pfam" id="PF08867">
    <property type="entry name" value="FRG"/>
    <property type="match status" value="1"/>
</dbReference>